<organism evidence="3 4">
    <name type="scientific">Daphnia pulex</name>
    <name type="common">Water flea</name>
    <dbReference type="NCBI Taxonomy" id="6669"/>
    <lineage>
        <taxon>Eukaryota</taxon>
        <taxon>Metazoa</taxon>
        <taxon>Ecdysozoa</taxon>
        <taxon>Arthropoda</taxon>
        <taxon>Crustacea</taxon>
        <taxon>Branchiopoda</taxon>
        <taxon>Diplostraca</taxon>
        <taxon>Cladocera</taxon>
        <taxon>Anomopoda</taxon>
        <taxon>Daphniidae</taxon>
        <taxon>Daphnia</taxon>
    </lineage>
</organism>
<accession>E9FZ68</accession>
<reference evidence="3 4" key="1">
    <citation type="journal article" date="2011" name="Science">
        <title>The ecoresponsive genome of Daphnia pulex.</title>
        <authorList>
            <person name="Colbourne J.K."/>
            <person name="Pfrender M.E."/>
            <person name="Gilbert D."/>
            <person name="Thomas W.K."/>
            <person name="Tucker A."/>
            <person name="Oakley T.H."/>
            <person name="Tokishita S."/>
            <person name="Aerts A."/>
            <person name="Arnold G.J."/>
            <person name="Basu M.K."/>
            <person name="Bauer D.J."/>
            <person name="Caceres C.E."/>
            <person name="Carmel L."/>
            <person name="Casola C."/>
            <person name="Choi J.H."/>
            <person name="Detter J.C."/>
            <person name="Dong Q."/>
            <person name="Dusheyko S."/>
            <person name="Eads B.D."/>
            <person name="Frohlich T."/>
            <person name="Geiler-Samerotte K.A."/>
            <person name="Gerlach D."/>
            <person name="Hatcher P."/>
            <person name="Jogdeo S."/>
            <person name="Krijgsveld J."/>
            <person name="Kriventseva E.V."/>
            <person name="Kultz D."/>
            <person name="Laforsch C."/>
            <person name="Lindquist E."/>
            <person name="Lopez J."/>
            <person name="Manak J.R."/>
            <person name="Muller J."/>
            <person name="Pangilinan J."/>
            <person name="Patwardhan R.P."/>
            <person name="Pitluck S."/>
            <person name="Pritham E.J."/>
            <person name="Rechtsteiner A."/>
            <person name="Rho M."/>
            <person name="Rogozin I.B."/>
            <person name="Sakarya O."/>
            <person name="Salamov A."/>
            <person name="Schaack S."/>
            <person name="Shapiro H."/>
            <person name="Shiga Y."/>
            <person name="Skalitzky C."/>
            <person name="Smith Z."/>
            <person name="Souvorov A."/>
            <person name="Sung W."/>
            <person name="Tang Z."/>
            <person name="Tsuchiya D."/>
            <person name="Tu H."/>
            <person name="Vos H."/>
            <person name="Wang M."/>
            <person name="Wolf Y.I."/>
            <person name="Yamagata H."/>
            <person name="Yamada T."/>
            <person name="Ye Y."/>
            <person name="Shaw J.R."/>
            <person name="Andrews J."/>
            <person name="Crease T.J."/>
            <person name="Tang H."/>
            <person name="Lucas S.M."/>
            <person name="Robertson H.M."/>
            <person name="Bork P."/>
            <person name="Koonin E.V."/>
            <person name="Zdobnov E.M."/>
            <person name="Grigoriev I.V."/>
            <person name="Lynch M."/>
            <person name="Boore J.L."/>
        </authorList>
    </citation>
    <scope>NUCLEOTIDE SEQUENCE [LARGE SCALE GENOMIC DNA]</scope>
</reference>
<dbReference type="PhylomeDB" id="E9FZ68"/>
<feature type="signal peptide" evidence="1">
    <location>
        <begin position="1"/>
        <end position="19"/>
    </location>
</feature>
<dbReference type="Pfam" id="PF26080">
    <property type="entry name" value="CUB_animal"/>
    <property type="match status" value="1"/>
</dbReference>
<dbReference type="HOGENOM" id="CLU_022631_1_1_1"/>
<dbReference type="STRING" id="6669.E9FZ68"/>
<evidence type="ECO:0000313" key="3">
    <source>
        <dbReference type="EMBL" id="EFX86998.1"/>
    </source>
</evidence>
<dbReference type="EMBL" id="GL732528">
    <property type="protein sequence ID" value="EFX86998.1"/>
    <property type="molecule type" value="Genomic_DNA"/>
</dbReference>
<proteinExistence type="predicted"/>
<gene>
    <name evidence="3" type="ORF">DAPPUDRAFT_235842</name>
</gene>
<protein>
    <recommendedName>
        <fullName evidence="2">CUB domain-containing protein</fullName>
    </recommendedName>
</protein>
<keyword evidence="1" id="KW-0732">Signal</keyword>
<evidence type="ECO:0000313" key="4">
    <source>
        <dbReference type="Proteomes" id="UP000000305"/>
    </source>
</evidence>
<feature type="chain" id="PRO_5003240712" description="CUB domain-containing protein" evidence="1">
    <location>
        <begin position="20"/>
        <end position="575"/>
    </location>
</feature>
<dbReference type="InterPro" id="IPR058698">
    <property type="entry name" value="CUB_metazoa"/>
</dbReference>
<dbReference type="OrthoDB" id="6479909at2759"/>
<evidence type="ECO:0000259" key="2">
    <source>
        <dbReference type="Pfam" id="PF26080"/>
    </source>
</evidence>
<dbReference type="Proteomes" id="UP000000305">
    <property type="component" value="Unassembled WGS sequence"/>
</dbReference>
<dbReference type="PANTHER" id="PTHR33236">
    <property type="entry name" value="INTRAFLAGELLAR TRANSPORT PROTEIN 122 FAMILY PROTEIN-RELATED"/>
    <property type="match status" value="1"/>
</dbReference>
<dbReference type="eggNOG" id="ENOG502QTPV">
    <property type="taxonomic scope" value="Eukaryota"/>
</dbReference>
<dbReference type="InParanoid" id="E9FZ68"/>
<dbReference type="KEGG" id="dpx:DAPPUDRAFT_235842"/>
<evidence type="ECO:0000256" key="1">
    <source>
        <dbReference type="SAM" id="SignalP"/>
    </source>
</evidence>
<keyword evidence="4" id="KW-1185">Reference proteome</keyword>
<feature type="domain" description="CUB" evidence="2">
    <location>
        <begin position="349"/>
        <end position="574"/>
    </location>
</feature>
<name>E9FZ68_DAPPU</name>
<dbReference type="PANTHER" id="PTHR33236:SF5">
    <property type="entry name" value="CUB DOMAIN-CONTAINING PROTEIN"/>
    <property type="match status" value="1"/>
</dbReference>
<dbReference type="AlphaFoldDB" id="E9FZ68"/>
<sequence>MSKFYLILLVVLMLQASRACESNNEEELLVRQQSDEYFAKAYGFTTDTWNALYNKPSPRLSDYANIYEGRTPLNKLRPSKNPFKNYFNRGESNLRYFLHVLMESIEMNQFQADQADEEENKLEGRFGGLGASLVNTGLFNNRFTPANTWRPLVTLAKLVPISVNPNSNNPLGTFNTCTSPSGDEGICTPGAVCSLFGGRPGSSCNQGQVCCINVVNSCGAIVTLNNTYWQTPTTALRNPCSLTVRMDPKFVEQSLKPICQIRLDFVSFTTSQPTAGTCTDTFQVGGVSNAVPTICGDNTGQHMYLHVPTSSNNPIDVQLMFNFASGTTINRSWNIKIAMLPCGTKYLAPVDCLQYFTAISGKVSSFNWMNVAGTRQLNSQNYNICFRTELISSQKATKMCLSPCTVTNGDAFSITTPPAVYLVGSGSNSIGFAPNPDDAKAAVNSAVGTTYTDQTRPSGITVATCLYDYLLIPGGRDANNVEADRYCGNELNPSPGYATFVGITCVGTNQVVEQPKVFISGTQASVQVCTPIKPFKLTYRTDGQETAVTEDLTTNTVRALADVGNTGFCLEYQER</sequence>